<dbReference type="GO" id="GO:0016787">
    <property type="term" value="F:hydrolase activity"/>
    <property type="evidence" value="ECO:0007669"/>
    <property type="project" value="UniProtKB-KW"/>
</dbReference>
<dbReference type="PANTHER" id="PTHR46825">
    <property type="entry name" value="D-ALANYL-D-ALANINE-CARBOXYPEPTIDASE/ENDOPEPTIDASE AMPH"/>
    <property type="match status" value="1"/>
</dbReference>
<dbReference type="Pfam" id="PF00144">
    <property type="entry name" value="Beta-lactamase"/>
    <property type="match status" value="1"/>
</dbReference>
<keyword evidence="2" id="KW-0732">Signal</keyword>
<proteinExistence type="predicted"/>
<reference evidence="4" key="1">
    <citation type="submission" date="2023-12" db="EMBL/GenBank/DDBJ databases">
        <title>Genome sequence of Bacillus thuringiensis strain SS10.</title>
        <authorList>
            <person name="Rouis S."/>
        </authorList>
    </citation>
    <scope>NUCLEOTIDE SEQUENCE</scope>
    <source>
        <strain evidence="4">SS10</strain>
    </source>
</reference>
<keyword evidence="1" id="KW-0472">Membrane</keyword>
<feature type="transmembrane region" description="Helical" evidence="1">
    <location>
        <begin position="453"/>
        <end position="476"/>
    </location>
</feature>
<keyword evidence="1" id="KW-1133">Transmembrane helix</keyword>
<gene>
    <name evidence="4" type="ORF">U2F49_25935</name>
</gene>
<dbReference type="Gene3D" id="3.40.710.10">
    <property type="entry name" value="DD-peptidase/beta-lactamase superfamily"/>
    <property type="match status" value="1"/>
</dbReference>
<dbReference type="RefSeq" id="WP_322471283.1">
    <property type="nucleotide sequence ID" value="NZ_JAXOTW010000020.1"/>
</dbReference>
<feature type="transmembrane region" description="Helical" evidence="1">
    <location>
        <begin position="383"/>
        <end position="404"/>
    </location>
</feature>
<evidence type="ECO:0000313" key="4">
    <source>
        <dbReference type="EMBL" id="MDZ5479645.1"/>
    </source>
</evidence>
<accession>A0AAW9JLT7</accession>
<keyword evidence="4" id="KW-0378">Hydrolase</keyword>
<dbReference type="AlphaFoldDB" id="A0AAW9JLT7"/>
<evidence type="ECO:0000256" key="1">
    <source>
        <dbReference type="SAM" id="Phobius"/>
    </source>
</evidence>
<keyword evidence="1" id="KW-0812">Transmembrane</keyword>
<dbReference type="EC" id="3.1.1.103" evidence="4"/>
<evidence type="ECO:0000313" key="5">
    <source>
        <dbReference type="Proteomes" id="UP001292252"/>
    </source>
</evidence>
<feature type="domain" description="Beta-lactamase-related" evidence="3">
    <location>
        <begin position="35"/>
        <end position="352"/>
    </location>
</feature>
<comment type="caution">
    <text evidence="4">The sequence shown here is derived from an EMBL/GenBank/DDBJ whole genome shotgun (WGS) entry which is preliminary data.</text>
</comment>
<dbReference type="Proteomes" id="UP001292252">
    <property type="component" value="Unassembled WGS sequence"/>
</dbReference>
<sequence length="490" mass="54721">MKMIKATIVCLLFNMFILFLPTSHVFAEQDIKSTIDSYVENFLEEHRIPGASIAIVHKDDIFYSKSWGVTGESEEKVTAETPFTIGSISKSLTGLAIMKLIEEGTVHLDDPVQKYIPWFTLKNKKDASKITIKHLLTQTSGISTYSGLSISDRGSKDLGAIKKNVASLSDVKLTAVPGEKHQYSNANFLILGTLIEEVTNQPYSEYMEQKVFLPLGMRNAAADNDTAYEKGYLAGYQSWLGVPRKSSVTYDNGGAPYGYITASATDMVQYIRLISQRESNNFLSKNTMNLYVSPYVQTGENRYYGLGVRISNPNSKEEMIWHSGSTSDSHAEVFIIPETGWGGVILTNKNHILEEETLIHLKQGIINILNEKEPVDVSKYTPIIQLTMIGILCLLFIMSIYQLVKVKSGKIRKRSLWRISGIILLVISITIIPLLIYSTGSPWHSIKVFSADIALLTIIMVIFLTLNGLLSIYLSFKQSKESSIPKKQCL</sequence>
<feature type="chain" id="PRO_5043903280" evidence="2">
    <location>
        <begin position="28"/>
        <end position="490"/>
    </location>
</feature>
<evidence type="ECO:0000256" key="2">
    <source>
        <dbReference type="SAM" id="SignalP"/>
    </source>
</evidence>
<feature type="signal peptide" evidence="2">
    <location>
        <begin position="1"/>
        <end position="27"/>
    </location>
</feature>
<organism evidence="4 5">
    <name type="scientific">Bacillus thuringiensis</name>
    <dbReference type="NCBI Taxonomy" id="1428"/>
    <lineage>
        <taxon>Bacteria</taxon>
        <taxon>Bacillati</taxon>
        <taxon>Bacillota</taxon>
        <taxon>Bacilli</taxon>
        <taxon>Bacillales</taxon>
        <taxon>Bacillaceae</taxon>
        <taxon>Bacillus</taxon>
        <taxon>Bacillus cereus group</taxon>
    </lineage>
</organism>
<name>A0AAW9JLT7_BACTU</name>
<evidence type="ECO:0000259" key="3">
    <source>
        <dbReference type="Pfam" id="PF00144"/>
    </source>
</evidence>
<protein>
    <submittedName>
        <fullName evidence="4">Serine hydrolase domain-containing protein</fullName>
        <ecNumber evidence="4">3.1.1.103</ecNumber>
    </submittedName>
</protein>
<feature type="transmembrane region" description="Helical" evidence="1">
    <location>
        <begin position="416"/>
        <end position="438"/>
    </location>
</feature>
<dbReference type="PANTHER" id="PTHR46825:SF9">
    <property type="entry name" value="BETA-LACTAMASE-RELATED DOMAIN-CONTAINING PROTEIN"/>
    <property type="match status" value="1"/>
</dbReference>
<dbReference type="InterPro" id="IPR001466">
    <property type="entry name" value="Beta-lactam-related"/>
</dbReference>
<dbReference type="InterPro" id="IPR012338">
    <property type="entry name" value="Beta-lactam/transpept-like"/>
</dbReference>
<dbReference type="EMBL" id="JAXOTW010000020">
    <property type="protein sequence ID" value="MDZ5479645.1"/>
    <property type="molecule type" value="Genomic_DNA"/>
</dbReference>
<dbReference type="InterPro" id="IPR050491">
    <property type="entry name" value="AmpC-like"/>
</dbReference>
<dbReference type="SUPFAM" id="SSF56601">
    <property type="entry name" value="beta-lactamase/transpeptidase-like"/>
    <property type="match status" value="1"/>
</dbReference>